<comment type="caution">
    <text evidence="1">The sequence shown here is derived from an EMBL/GenBank/DDBJ whole genome shotgun (WGS) entry which is preliminary data.</text>
</comment>
<dbReference type="AlphaFoldDB" id="A0A814N179"/>
<dbReference type="EMBL" id="CAJNOQ010005089">
    <property type="protein sequence ID" value="CAF1085789.1"/>
    <property type="molecule type" value="Genomic_DNA"/>
</dbReference>
<dbReference type="Proteomes" id="UP000681722">
    <property type="component" value="Unassembled WGS sequence"/>
</dbReference>
<evidence type="ECO:0000313" key="3">
    <source>
        <dbReference type="Proteomes" id="UP000663829"/>
    </source>
</evidence>
<gene>
    <name evidence="1" type="ORF">GPM918_LOCUS18000</name>
    <name evidence="2" type="ORF">SRO942_LOCUS17997</name>
</gene>
<keyword evidence="3" id="KW-1185">Reference proteome</keyword>
<dbReference type="Proteomes" id="UP000663829">
    <property type="component" value="Unassembled WGS sequence"/>
</dbReference>
<accession>A0A814N179</accession>
<dbReference type="OrthoDB" id="9975078at2759"/>
<organism evidence="1 3">
    <name type="scientific">Didymodactylos carnosus</name>
    <dbReference type="NCBI Taxonomy" id="1234261"/>
    <lineage>
        <taxon>Eukaryota</taxon>
        <taxon>Metazoa</taxon>
        <taxon>Spiralia</taxon>
        <taxon>Gnathifera</taxon>
        <taxon>Rotifera</taxon>
        <taxon>Eurotatoria</taxon>
        <taxon>Bdelloidea</taxon>
        <taxon>Philodinida</taxon>
        <taxon>Philodinidae</taxon>
        <taxon>Didymodactylos</taxon>
    </lineage>
</organism>
<reference evidence="1" key="1">
    <citation type="submission" date="2021-02" db="EMBL/GenBank/DDBJ databases">
        <authorList>
            <person name="Nowell W R."/>
        </authorList>
    </citation>
    <scope>NUCLEOTIDE SEQUENCE</scope>
</reference>
<sequence length="126" mass="14329">MSSTKSSEWKILALGNDQQLGEEIKQHLHSLGYKNARVVILQNNQENDQHLLKLLKEEEWDGVSIGGGINGHGRNSTREENTFHWFSRLLNIIHQNASSKTKIILLRGLSDLEASFQRVLGKDNQK</sequence>
<proteinExistence type="predicted"/>
<evidence type="ECO:0000313" key="1">
    <source>
        <dbReference type="EMBL" id="CAF1085789.1"/>
    </source>
</evidence>
<evidence type="ECO:0000313" key="2">
    <source>
        <dbReference type="EMBL" id="CAF3851364.1"/>
    </source>
</evidence>
<dbReference type="EMBL" id="CAJOBC010005089">
    <property type="protein sequence ID" value="CAF3851364.1"/>
    <property type="molecule type" value="Genomic_DNA"/>
</dbReference>
<name>A0A814N179_9BILA</name>
<protein>
    <submittedName>
        <fullName evidence="1">Uncharacterized protein</fullName>
    </submittedName>
</protein>